<dbReference type="EMBL" id="JAGKQH010000010">
    <property type="protein sequence ID" value="KAG6589942.1"/>
    <property type="molecule type" value="Genomic_DNA"/>
</dbReference>
<dbReference type="Proteomes" id="UP000685013">
    <property type="component" value="Chromosome 10"/>
</dbReference>
<organism evidence="1 2">
    <name type="scientific">Cucurbita argyrosperma subsp. sororia</name>
    <dbReference type="NCBI Taxonomy" id="37648"/>
    <lineage>
        <taxon>Eukaryota</taxon>
        <taxon>Viridiplantae</taxon>
        <taxon>Streptophyta</taxon>
        <taxon>Embryophyta</taxon>
        <taxon>Tracheophyta</taxon>
        <taxon>Spermatophyta</taxon>
        <taxon>Magnoliopsida</taxon>
        <taxon>eudicotyledons</taxon>
        <taxon>Gunneridae</taxon>
        <taxon>Pentapetalae</taxon>
        <taxon>rosids</taxon>
        <taxon>fabids</taxon>
        <taxon>Cucurbitales</taxon>
        <taxon>Cucurbitaceae</taxon>
        <taxon>Cucurbiteae</taxon>
        <taxon>Cucurbita</taxon>
    </lineage>
</organism>
<protein>
    <submittedName>
        <fullName evidence="1">Uncharacterized protein</fullName>
    </submittedName>
</protein>
<sequence length="145" mass="16215">MIRAQPPPHVFCKSPAMIVASIAQKLAGQPTHPLSAITELFRTSAGIKVTGPSLELGPELSCHCNWAKSRTWAGIKVSGPSLELGLELKRLQTEAFLKLNYSALHSIFFEQDSLLLTKQKWFWIQSLIFLFKVVNFISSHRLCSH</sequence>
<feature type="non-terminal residue" evidence="1">
    <location>
        <position position="1"/>
    </location>
</feature>
<evidence type="ECO:0000313" key="2">
    <source>
        <dbReference type="Proteomes" id="UP000685013"/>
    </source>
</evidence>
<accession>A0AAV6N2M6</accession>
<gene>
    <name evidence="1" type="ORF">SDJN03_15365</name>
</gene>
<keyword evidence="2" id="KW-1185">Reference proteome</keyword>
<name>A0AAV6N2M6_9ROSI</name>
<proteinExistence type="predicted"/>
<dbReference type="AlphaFoldDB" id="A0AAV6N2M6"/>
<evidence type="ECO:0000313" key="1">
    <source>
        <dbReference type="EMBL" id="KAG6589942.1"/>
    </source>
</evidence>
<reference evidence="1 2" key="1">
    <citation type="journal article" date="2021" name="Hortic Res">
        <title>The domestication of Cucurbita argyrosperma as revealed by the genome of its wild relative.</title>
        <authorList>
            <person name="Barrera-Redondo J."/>
            <person name="Sanchez-de la Vega G."/>
            <person name="Aguirre-Liguori J.A."/>
            <person name="Castellanos-Morales G."/>
            <person name="Gutierrez-Guerrero Y.T."/>
            <person name="Aguirre-Dugua X."/>
            <person name="Aguirre-Planter E."/>
            <person name="Tenaillon M.I."/>
            <person name="Lira-Saade R."/>
            <person name="Eguiarte L.E."/>
        </authorList>
    </citation>
    <scope>NUCLEOTIDE SEQUENCE [LARGE SCALE GENOMIC DNA]</scope>
    <source>
        <strain evidence="1">JBR-2021</strain>
    </source>
</reference>
<comment type="caution">
    <text evidence="1">The sequence shown here is derived from an EMBL/GenBank/DDBJ whole genome shotgun (WGS) entry which is preliminary data.</text>
</comment>